<evidence type="ECO:0000259" key="6">
    <source>
        <dbReference type="Pfam" id="PF00931"/>
    </source>
</evidence>
<protein>
    <submittedName>
        <fullName evidence="7">Putative P-loop containing nucleoside triphosphate hydrolase, leucine-rich repeat domain, L</fullName>
    </submittedName>
</protein>
<reference evidence="7" key="1">
    <citation type="journal article" date="2018" name="Nat. Plants">
        <title>Whole-genome landscape of Medicago truncatula symbiotic genes.</title>
        <authorList>
            <person name="Pecrix Y."/>
            <person name="Gamas P."/>
            <person name="Carrere S."/>
        </authorList>
    </citation>
    <scope>NUCLEOTIDE SEQUENCE</scope>
    <source>
        <tissue evidence="7">Leaves</tissue>
    </source>
</reference>
<dbReference type="GO" id="GO:0006952">
    <property type="term" value="P:defense response"/>
    <property type="evidence" value="ECO:0007669"/>
    <property type="project" value="UniProtKB-KW"/>
</dbReference>
<dbReference type="InterPro" id="IPR027417">
    <property type="entry name" value="P-loop_NTPase"/>
</dbReference>
<dbReference type="Gene3D" id="1.10.8.430">
    <property type="entry name" value="Helical domain of apoptotic protease-activating factors"/>
    <property type="match status" value="1"/>
</dbReference>
<accession>A0A396IR54</accession>
<evidence type="ECO:0000256" key="5">
    <source>
        <dbReference type="SAM" id="Coils"/>
    </source>
</evidence>
<dbReference type="PRINTS" id="PR00364">
    <property type="entry name" value="DISEASERSIST"/>
</dbReference>
<comment type="similarity">
    <text evidence="1">Belongs to the disease resistance NB-LRR family.</text>
</comment>
<dbReference type="InterPro" id="IPR002182">
    <property type="entry name" value="NB-ARC"/>
</dbReference>
<dbReference type="SUPFAM" id="SSF52047">
    <property type="entry name" value="RNI-like"/>
    <property type="match status" value="1"/>
</dbReference>
<keyword evidence="4" id="KW-0067">ATP-binding</keyword>
<dbReference type="GO" id="GO:0016787">
    <property type="term" value="F:hydrolase activity"/>
    <property type="evidence" value="ECO:0007669"/>
    <property type="project" value="UniProtKB-KW"/>
</dbReference>
<evidence type="ECO:0000256" key="4">
    <source>
        <dbReference type="ARBA" id="ARBA00022840"/>
    </source>
</evidence>
<keyword evidence="3" id="KW-0611">Plant defense</keyword>
<dbReference type="PANTHER" id="PTHR33463">
    <property type="entry name" value="NB-ARC DOMAIN-CONTAINING PROTEIN-RELATED"/>
    <property type="match status" value="1"/>
</dbReference>
<feature type="coiled-coil region" evidence="5">
    <location>
        <begin position="22"/>
        <end position="63"/>
    </location>
</feature>
<comment type="caution">
    <text evidence="7">The sequence shown here is derived from an EMBL/GenBank/DDBJ whole genome shotgun (WGS) entry which is preliminary data.</text>
</comment>
<dbReference type="InterPro" id="IPR050905">
    <property type="entry name" value="Plant_NBS-LRR"/>
</dbReference>
<sequence>MGKLFSKAIEKSRYVFCFTCIIKEFNKEKVKLEAEMTNIRFDAKSLQEQVHKLIEENTETKKRCFFGFCPDCIWRCKRGEELTGKTEVIEKLIETAKKLKSVEFGRRLPEIEFYSGNYTSFKSRELKYKELLDAIKDENNYIIVLQGMAGIGKTTLVEQVFKQLRGSKHFEYAICVTVSFSPDIKKIQCYIAEFLGLKLEDISESDRCKKLLTRLTNGQKILVILDDVWDNLDFDVIGIPNSDNHKRCKVLVTTRNLEVCKKMACKKTIQLDILDEEEAWILFKWYARLTDISSKRILDKGHQIASECKGLPIAIAVLGNNLRAELSREKWDVALKSLQKDASMDDVDDVLVDIYKYLKLSYDYLKDEKAKELFLLCSLFVKDEEISNEILTRFGIGVGLYGEGYDKYKDARSQAVAATKKLLDSILLLETKKGDLKMHGLVHNAAQWIANKAIQRVNLSNKNQKSLVERDNNIKYLLCEGNLKDLFSSEFYGSKLEILILHVNMWGTVDIPISFLGSISGLRVLNLSNKSINLERPTLSLPQSISSLMNIRSLLVERVYLGNISILGSLQSLETLELDHCQIDELPCEIQKLKKLRLLNLEKCEIRSNNPIEVIQRCTSLEELYFCHSFNNFCQEITLPALERYRLSDGFGMMNDSLSKCVSFHHDHFTEATFKHVMQKIELLRLERVKKGWRNLMPEIVPIDQGMNDLIELHLKYDSQLQYLIYIEHIDSQVPTVFSKLVVLHLEEMENLEELCNGPISIDSMNNLEELTMECCQLLQTLSKCSLNLRNLKNMTLKSCPTLVSVFDLSTSRSLLLLESLEIIDCKILENIITCERRVEYDTREEILDGDIDNKSCSSVMFPMLKIVNIQSCPKLQFILPFISDGDLLLLETITIYGCHKLKCIFGQHQDFKFASLKEMMIGDSPNFIDIFPESYHSTLSSIEGSSNSISMRQPQLEPIESSIFSLESISYCLNIWEHAQWLSRPTSYIACHIKVMTLVNVSKIKSVLILSIAPKVLWEILTIRSCDELEQIILDVGDSIGGGNVFPNLKELNVENCDKMEYIVGHIKASDDHQNHNEVTRIHFPALECLKLWSLPSLIGMCTKRYRTTFPPSAVLKLDDCFVVDIKPIGNFTVPSSISRYHDRTTIKVPLFSIYFY</sequence>
<keyword evidence="5" id="KW-0175">Coiled coil</keyword>
<proteinExistence type="inferred from homology"/>
<name>A0A396IR54_MEDTR</name>
<dbReference type="InterPro" id="IPR042197">
    <property type="entry name" value="Apaf_helical"/>
</dbReference>
<dbReference type="Pfam" id="PF00931">
    <property type="entry name" value="NB-ARC"/>
    <property type="match status" value="1"/>
</dbReference>
<dbReference type="Gene3D" id="3.80.10.10">
    <property type="entry name" value="Ribonuclease Inhibitor"/>
    <property type="match status" value="2"/>
</dbReference>
<gene>
    <name evidence="7" type="ORF">MtrunA17_Chr3g0097641</name>
</gene>
<dbReference type="GO" id="GO:0005524">
    <property type="term" value="F:ATP binding"/>
    <property type="evidence" value="ECO:0007669"/>
    <property type="project" value="UniProtKB-KW"/>
</dbReference>
<evidence type="ECO:0000256" key="1">
    <source>
        <dbReference type="ARBA" id="ARBA00008894"/>
    </source>
</evidence>
<dbReference type="PANTHER" id="PTHR33463:SF105">
    <property type="entry name" value="AND NB-ARC DOMAIN DISEASE RESISTANCE PROTEIN, PUTATIVE-RELATED"/>
    <property type="match status" value="1"/>
</dbReference>
<evidence type="ECO:0000313" key="7">
    <source>
        <dbReference type="EMBL" id="RHN66973.1"/>
    </source>
</evidence>
<evidence type="ECO:0000256" key="3">
    <source>
        <dbReference type="ARBA" id="ARBA00022821"/>
    </source>
</evidence>
<organism evidence="7">
    <name type="scientific">Medicago truncatula</name>
    <name type="common">Barrel medic</name>
    <name type="synonym">Medicago tribuloides</name>
    <dbReference type="NCBI Taxonomy" id="3880"/>
    <lineage>
        <taxon>Eukaryota</taxon>
        <taxon>Viridiplantae</taxon>
        <taxon>Streptophyta</taxon>
        <taxon>Embryophyta</taxon>
        <taxon>Tracheophyta</taxon>
        <taxon>Spermatophyta</taxon>
        <taxon>Magnoliopsida</taxon>
        <taxon>eudicotyledons</taxon>
        <taxon>Gunneridae</taxon>
        <taxon>Pentapetalae</taxon>
        <taxon>rosids</taxon>
        <taxon>fabids</taxon>
        <taxon>Fabales</taxon>
        <taxon>Fabaceae</taxon>
        <taxon>Papilionoideae</taxon>
        <taxon>50 kb inversion clade</taxon>
        <taxon>NPAAA clade</taxon>
        <taxon>Hologalegina</taxon>
        <taxon>IRL clade</taxon>
        <taxon>Trifolieae</taxon>
        <taxon>Medicago</taxon>
    </lineage>
</organism>
<dbReference type="Proteomes" id="UP000265566">
    <property type="component" value="Chromosome 3"/>
</dbReference>
<keyword evidence="2" id="KW-0547">Nucleotide-binding</keyword>
<dbReference type="EMBL" id="PSQE01000003">
    <property type="protein sequence ID" value="RHN66973.1"/>
    <property type="molecule type" value="Genomic_DNA"/>
</dbReference>
<dbReference type="InterPro" id="IPR032675">
    <property type="entry name" value="LRR_dom_sf"/>
</dbReference>
<keyword evidence="7" id="KW-0378">Hydrolase</keyword>
<dbReference type="SUPFAM" id="SSF52540">
    <property type="entry name" value="P-loop containing nucleoside triphosphate hydrolases"/>
    <property type="match status" value="1"/>
</dbReference>
<dbReference type="AlphaFoldDB" id="A0A396IR54"/>
<dbReference type="Gene3D" id="3.40.50.300">
    <property type="entry name" value="P-loop containing nucleotide triphosphate hydrolases"/>
    <property type="match status" value="1"/>
</dbReference>
<dbReference type="Gramene" id="rna15100">
    <property type="protein sequence ID" value="RHN66973.1"/>
    <property type="gene ID" value="gene15100"/>
</dbReference>
<dbReference type="GO" id="GO:0043531">
    <property type="term" value="F:ADP binding"/>
    <property type="evidence" value="ECO:0007669"/>
    <property type="project" value="InterPro"/>
</dbReference>
<feature type="domain" description="NB-ARC" evidence="6">
    <location>
        <begin position="136"/>
        <end position="286"/>
    </location>
</feature>
<evidence type="ECO:0000256" key="2">
    <source>
        <dbReference type="ARBA" id="ARBA00022741"/>
    </source>
</evidence>
<dbReference type="SUPFAM" id="SSF52058">
    <property type="entry name" value="L domain-like"/>
    <property type="match status" value="1"/>
</dbReference>
<dbReference type="FunFam" id="3.40.50.300:FF:001091">
    <property type="entry name" value="Probable disease resistance protein At1g61300"/>
    <property type="match status" value="1"/>
</dbReference>